<dbReference type="EMBL" id="JAESWA010000022">
    <property type="protein sequence ID" value="MBL4932220.1"/>
    <property type="molecule type" value="Genomic_DNA"/>
</dbReference>
<reference evidence="8" key="1">
    <citation type="submission" date="2021-01" db="EMBL/GenBank/DDBJ databases">
        <title>Genome public.</title>
        <authorList>
            <person name="Liu C."/>
            <person name="Sun Q."/>
        </authorList>
    </citation>
    <scope>NUCLEOTIDE SEQUENCE</scope>
    <source>
        <strain evidence="8">YIM B02565</strain>
    </source>
</reference>
<dbReference type="Gene3D" id="3.40.1050.10">
    <property type="entry name" value="Carbonic anhydrase"/>
    <property type="match status" value="1"/>
</dbReference>
<dbReference type="GO" id="GO:0008270">
    <property type="term" value="F:zinc ion binding"/>
    <property type="evidence" value="ECO:0007669"/>
    <property type="project" value="InterPro"/>
</dbReference>
<feature type="binding site" evidence="7">
    <location>
        <position position="109"/>
    </location>
    <ligand>
        <name>Zn(2+)</name>
        <dbReference type="ChEBI" id="CHEBI:29105"/>
    </ligand>
</feature>
<comment type="catalytic activity">
    <reaction evidence="6">
        <text>hydrogencarbonate + H(+) = CO2 + H2O</text>
        <dbReference type="Rhea" id="RHEA:10748"/>
        <dbReference type="ChEBI" id="CHEBI:15377"/>
        <dbReference type="ChEBI" id="CHEBI:15378"/>
        <dbReference type="ChEBI" id="CHEBI:16526"/>
        <dbReference type="ChEBI" id="CHEBI:17544"/>
        <dbReference type="EC" id="4.2.1.1"/>
    </reaction>
</comment>
<feature type="binding site" evidence="7">
    <location>
        <position position="56"/>
    </location>
    <ligand>
        <name>Zn(2+)</name>
        <dbReference type="ChEBI" id="CHEBI:29105"/>
    </ligand>
</feature>
<evidence type="ECO:0000256" key="5">
    <source>
        <dbReference type="ARBA" id="ARBA00023239"/>
    </source>
</evidence>
<evidence type="ECO:0000313" key="8">
    <source>
        <dbReference type="EMBL" id="MBL4932220.1"/>
    </source>
</evidence>
<name>A0A937K5D8_9CLOT</name>
<dbReference type="Pfam" id="PF00484">
    <property type="entry name" value="Pro_CA"/>
    <property type="match status" value="1"/>
</dbReference>
<dbReference type="GO" id="GO:0015976">
    <property type="term" value="P:carbon utilization"/>
    <property type="evidence" value="ECO:0007669"/>
    <property type="project" value="InterPro"/>
</dbReference>
<evidence type="ECO:0000256" key="3">
    <source>
        <dbReference type="ARBA" id="ARBA00022723"/>
    </source>
</evidence>
<sequence length="205" mass="22842">MKDMNNVRTARYYLDKLIEGNERFYHKKNYAEVDISEAMIKSLEEGQNPFATILSCSDSRITPTIIFNQGLGDIFEIRLAGNIISSEALGSIEYGITAVNIPVLMVLGHQGCAAVNVAIEYEKGEGKYQGEIKSILERISPSIKRVKTRVYKDLYQESIIENIGNTLKEILKSSIVTDAIKDGRLIVASAIYNFDGKVEILDVIS</sequence>
<evidence type="ECO:0000256" key="1">
    <source>
        <dbReference type="ARBA" id="ARBA00006217"/>
    </source>
</evidence>
<proteinExistence type="inferred from homology"/>
<dbReference type="RefSeq" id="WP_202767588.1">
    <property type="nucleotide sequence ID" value="NZ_JAESWA010000022.1"/>
</dbReference>
<dbReference type="AlphaFoldDB" id="A0A937K5D8"/>
<comment type="caution">
    <text evidence="8">The sequence shown here is derived from an EMBL/GenBank/DDBJ whole genome shotgun (WGS) entry which is preliminary data.</text>
</comment>
<evidence type="ECO:0000256" key="7">
    <source>
        <dbReference type="PIRSR" id="PIRSR601765-1"/>
    </source>
</evidence>
<dbReference type="InterPro" id="IPR001765">
    <property type="entry name" value="Carbonic_anhydrase"/>
</dbReference>
<dbReference type="InterPro" id="IPR015892">
    <property type="entry name" value="Carbonic_anhydrase_CS"/>
</dbReference>
<evidence type="ECO:0000313" key="9">
    <source>
        <dbReference type="Proteomes" id="UP000623681"/>
    </source>
</evidence>
<keyword evidence="9" id="KW-1185">Reference proteome</keyword>
<evidence type="ECO:0000256" key="4">
    <source>
        <dbReference type="ARBA" id="ARBA00022833"/>
    </source>
</evidence>
<dbReference type="GO" id="GO:0004089">
    <property type="term" value="F:carbonate dehydratase activity"/>
    <property type="evidence" value="ECO:0007669"/>
    <property type="project" value="UniProtKB-EC"/>
</dbReference>
<dbReference type="PROSITE" id="PS00704">
    <property type="entry name" value="PROK_CO2_ANHYDRASE_1"/>
    <property type="match status" value="1"/>
</dbReference>
<keyword evidence="5" id="KW-0456">Lyase</keyword>
<feature type="binding site" evidence="7">
    <location>
        <position position="112"/>
    </location>
    <ligand>
        <name>Zn(2+)</name>
        <dbReference type="ChEBI" id="CHEBI:29105"/>
    </ligand>
</feature>
<organism evidence="8 9">
    <name type="scientific">Clostridium paridis</name>
    <dbReference type="NCBI Taxonomy" id="2803863"/>
    <lineage>
        <taxon>Bacteria</taxon>
        <taxon>Bacillati</taxon>
        <taxon>Bacillota</taxon>
        <taxon>Clostridia</taxon>
        <taxon>Eubacteriales</taxon>
        <taxon>Clostridiaceae</taxon>
        <taxon>Clostridium</taxon>
    </lineage>
</organism>
<keyword evidence="4 7" id="KW-0862">Zinc</keyword>
<dbReference type="PANTHER" id="PTHR11002:SF76">
    <property type="entry name" value="CARBONIC ANHYDRASE"/>
    <property type="match status" value="1"/>
</dbReference>
<dbReference type="EC" id="4.2.1.1" evidence="2"/>
<dbReference type="PANTHER" id="PTHR11002">
    <property type="entry name" value="CARBONIC ANHYDRASE"/>
    <property type="match status" value="1"/>
</dbReference>
<comment type="cofactor">
    <cofactor evidence="7">
        <name>Zn(2+)</name>
        <dbReference type="ChEBI" id="CHEBI:29105"/>
    </cofactor>
    <text evidence="7">Binds 1 zinc ion per subunit.</text>
</comment>
<dbReference type="SMART" id="SM00947">
    <property type="entry name" value="Pro_CA"/>
    <property type="match status" value="1"/>
</dbReference>
<keyword evidence="3 7" id="KW-0479">Metal-binding</keyword>
<protein>
    <recommendedName>
        <fullName evidence="2">carbonic anhydrase</fullName>
        <ecNumber evidence="2">4.2.1.1</ecNumber>
    </recommendedName>
</protein>
<comment type="similarity">
    <text evidence="1">Belongs to the beta-class carbonic anhydrase family.</text>
</comment>
<dbReference type="Proteomes" id="UP000623681">
    <property type="component" value="Unassembled WGS sequence"/>
</dbReference>
<gene>
    <name evidence="8" type="ORF">JK634_10415</name>
</gene>
<evidence type="ECO:0000256" key="6">
    <source>
        <dbReference type="ARBA" id="ARBA00048348"/>
    </source>
</evidence>
<accession>A0A937K5D8</accession>
<dbReference type="InterPro" id="IPR036874">
    <property type="entry name" value="Carbonic_anhydrase_sf"/>
</dbReference>
<evidence type="ECO:0000256" key="2">
    <source>
        <dbReference type="ARBA" id="ARBA00012925"/>
    </source>
</evidence>
<dbReference type="SUPFAM" id="SSF53056">
    <property type="entry name" value="beta-carbonic anhydrase, cab"/>
    <property type="match status" value="1"/>
</dbReference>
<feature type="binding site" evidence="7">
    <location>
        <position position="58"/>
    </location>
    <ligand>
        <name>Zn(2+)</name>
        <dbReference type="ChEBI" id="CHEBI:29105"/>
    </ligand>
</feature>